<evidence type="ECO:0000256" key="5">
    <source>
        <dbReference type="ARBA" id="ARBA00022821"/>
    </source>
</evidence>
<protein>
    <submittedName>
        <fullName evidence="11">Disease resistance protein (CC-NBS-LRR)</fullName>
    </submittedName>
</protein>
<evidence type="ECO:0000256" key="3">
    <source>
        <dbReference type="ARBA" id="ARBA00022737"/>
    </source>
</evidence>
<dbReference type="InterPro" id="IPR038005">
    <property type="entry name" value="RX-like_CC"/>
</dbReference>
<dbReference type="AlphaFoldDB" id="A0AAV8GSB4"/>
<evidence type="ECO:0000313" key="12">
    <source>
        <dbReference type="Proteomes" id="UP001140206"/>
    </source>
</evidence>
<evidence type="ECO:0000313" key="11">
    <source>
        <dbReference type="EMBL" id="KAJ4808489.1"/>
    </source>
</evidence>
<evidence type="ECO:0000259" key="10">
    <source>
        <dbReference type="Pfam" id="PF23598"/>
    </source>
</evidence>
<feature type="domain" description="Disease resistance protein winged helix" evidence="9">
    <location>
        <begin position="436"/>
        <end position="502"/>
    </location>
</feature>
<gene>
    <name evidence="11" type="ORF">LUZ62_021055</name>
</gene>
<dbReference type="InterPro" id="IPR036388">
    <property type="entry name" value="WH-like_DNA-bd_sf"/>
</dbReference>
<dbReference type="InterPro" id="IPR058922">
    <property type="entry name" value="WHD_DRP"/>
</dbReference>
<comment type="similarity">
    <text evidence="1">Belongs to the disease resistance NB-LRR family.</text>
</comment>
<accession>A0AAV8GSB4</accession>
<dbReference type="Pfam" id="PF18052">
    <property type="entry name" value="Rx_N"/>
    <property type="match status" value="1"/>
</dbReference>
<dbReference type="CDD" id="cd14798">
    <property type="entry name" value="RX-CC_like"/>
    <property type="match status" value="1"/>
</dbReference>
<dbReference type="EMBL" id="JAMFTS010000001">
    <property type="protein sequence ID" value="KAJ4808489.1"/>
    <property type="molecule type" value="Genomic_DNA"/>
</dbReference>
<proteinExistence type="inferred from homology"/>
<dbReference type="Gene3D" id="1.10.8.430">
    <property type="entry name" value="Helical domain of apoptotic protease-activating factors"/>
    <property type="match status" value="1"/>
</dbReference>
<dbReference type="Gene3D" id="1.20.5.4130">
    <property type="match status" value="1"/>
</dbReference>
<keyword evidence="6" id="KW-0067">ATP-binding</keyword>
<dbReference type="Pfam" id="PF00931">
    <property type="entry name" value="NB-ARC"/>
    <property type="match status" value="1"/>
</dbReference>
<dbReference type="Gene3D" id="1.10.10.10">
    <property type="entry name" value="Winged helix-like DNA-binding domain superfamily/Winged helix DNA-binding domain"/>
    <property type="match status" value="1"/>
</dbReference>
<dbReference type="PRINTS" id="PR00364">
    <property type="entry name" value="DISEASERSIST"/>
</dbReference>
<comment type="caution">
    <text evidence="11">The sequence shown here is derived from an EMBL/GenBank/DDBJ whole genome shotgun (WGS) entry which is preliminary data.</text>
</comment>
<dbReference type="PANTHER" id="PTHR36766">
    <property type="entry name" value="PLANT BROAD-SPECTRUM MILDEW RESISTANCE PROTEIN RPW8"/>
    <property type="match status" value="1"/>
</dbReference>
<dbReference type="InterPro" id="IPR002182">
    <property type="entry name" value="NB-ARC"/>
</dbReference>
<dbReference type="SUPFAM" id="SSF52540">
    <property type="entry name" value="P-loop containing nucleoside triphosphate hydrolases"/>
    <property type="match status" value="1"/>
</dbReference>
<keyword evidence="2" id="KW-0433">Leucine-rich repeat</keyword>
<dbReference type="Gene3D" id="3.80.10.10">
    <property type="entry name" value="Ribonuclease Inhibitor"/>
    <property type="match status" value="2"/>
</dbReference>
<dbReference type="InterPro" id="IPR041118">
    <property type="entry name" value="Rx_N"/>
</dbReference>
<reference evidence="11" key="1">
    <citation type="submission" date="2022-08" db="EMBL/GenBank/DDBJ databases">
        <authorList>
            <person name="Marques A."/>
        </authorList>
    </citation>
    <scope>NUCLEOTIDE SEQUENCE</scope>
    <source>
        <strain evidence="11">RhyPub2mFocal</strain>
        <tissue evidence="11">Leaves</tissue>
    </source>
</reference>
<dbReference type="Proteomes" id="UP001140206">
    <property type="component" value="Chromosome 1"/>
</dbReference>
<dbReference type="Pfam" id="PF23559">
    <property type="entry name" value="WHD_DRP"/>
    <property type="match status" value="1"/>
</dbReference>
<evidence type="ECO:0000256" key="6">
    <source>
        <dbReference type="ARBA" id="ARBA00022840"/>
    </source>
</evidence>
<dbReference type="PANTHER" id="PTHR36766:SF70">
    <property type="entry name" value="DISEASE RESISTANCE PROTEIN RGA4"/>
    <property type="match status" value="1"/>
</dbReference>
<dbReference type="SUPFAM" id="SSF52058">
    <property type="entry name" value="L domain-like"/>
    <property type="match status" value="1"/>
</dbReference>
<dbReference type="Gene3D" id="3.40.50.300">
    <property type="entry name" value="P-loop containing nucleotide triphosphate hydrolases"/>
    <property type="match status" value="1"/>
</dbReference>
<evidence type="ECO:0000256" key="1">
    <source>
        <dbReference type="ARBA" id="ARBA00008894"/>
    </source>
</evidence>
<organism evidence="11 12">
    <name type="scientific">Rhynchospora pubera</name>
    <dbReference type="NCBI Taxonomy" id="906938"/>
    <lineage>
        <taxon>Eukaryota</taxon>
        <taxon>Viridiplantae</taxon>
        <taxon>Streptophyta</taxon>
        <taxon>Embryophyta</taxon>
        <taxon>Tracheophyta</taxon>
        <taxon>Spermatophyta</taxon>
        <taxon>Magnoliopsida</taxon>
        <taxon>Liliopsida</taxon>
        <taxon>Poales</taxon>
        <taxon>Cyperaceae</taxon>
        <taxon>Cyperoideae</taxon>
        <taxon>Rhynchosporeae</taxon>
        <taxon>Rhynchospora</taxon>
    </lineage>
</organism>
<dbReference type="GO" id="GO:0005524">
    <property type="term" value="F:ATP binding"/>
    <property type="evidence" value="ECO:0007669"/>
    <property type="project" value="UniProtKB-KW"/>
</dbReference>
<keyword evidence="4" id="KW-0547">Nucleotide-binding</keyword>
<evidence type="ECO:0000259" key="7">
    <source>
        <dbReference type="Pfam" id="PF00931"/>
    </source>
</evidence>
<dbReference type="GO" id="GO:0043531">
    <property type="term" value="F:ADP binding"/>
    <property type="evidence" value="ECO:0007669"/>
    <property type="project" value="InterPro"/>
</dbReference>
<evidence type="ECO:0000256" key="2">
    <source>
        <dbReference type="ARBA" id="ARBA00022614"/>
    </source>
</evidence>
<feature type="domain" description="Disease resistance R13L4/SHOC-2-like LRR" evidence="10">
    <location>
        <begin position="561"/>
        <end position="881"/>
    </location>
</feature>
<evidence type="ECO:0000256" key="4">
    <source>
        <dbReference type="ARBA" id="ARBA00022741"/>
    </source>
</evidence>
<dbReference type="InterPro" id="IPR032675">
    <property type="entry name" value="LRR_dom_sf"/>
</dbReference>
<keyword evidence="12" id="KW-1185">Reference proteome</keyword>
<dbReference type="Pfam" id="PF23598">
    <property type="entry name" value="LRR_14"/>
    <property type="match status" value="1"/>
</dbReference>
<evidence type="ECO:0000259" key="8">
    <source>
        <dbReference type="Pfam" id="PF18052"/>
    </source>
</evidence>
<evidence type="ECO:0000259" key="9">
    <source>
        <dbReference type="Pfam" id="PF23559"/>
    </source>
</evidence>
<dbReference type="GO" id="GO:0051707">
    <property type="term" value="P:response to other organism"/>
    <property type="evidence" value="ECO:0007669"/>
    <property type="project" value="UniProtKB-ARBA"/>
</dbReference>
<keyword evidence="3" id="KW-0677">Repeat</keyword>
<dbReference type="InterPro" id="IPR027417">
    <property type="entry name" value="P-loop_NTPase"/>
</dbReference>
<sequence length="1041" mass="118266">MAMVIDAFLGNLSSLAAQMVQDEVGMLLGVPDEIENLGKTVRGIKSVLSDAEMKQAKDSHIEGWLLQLKDVMYDADDIIDLYQIRAEDRRTRNDHPDPSGSKFSCCINWLSCFRDPVFAHEVGTKIKEINSRLEQIAKEKSDLGLIELQHVGQSNVHDGHVDISHKTDPTFVVDDVVGEKIEKDAELLVRWLTKEEMGVKIFGVVGMPGIGKSTLAKKVFNDPKIVNEFHQKFWVCVSKNLEGVEVLKCIIRAAGGNHGVAEQRSELVPMLQQLVQGKKFLLVLDDVWPESQNVWDQILRDAMIGGAHGSRVLVTTRHGDVARFMGAAASHHVEKLSDEDAWSLLIKQVSINQIESEILEDIGLQLVKRCDGLPLAVKAIGGVLRTRDKNEVEWQKVLKSDLWSAVDLPSGFHQAFYLSYADLPSDLKQCFIFCSLYPKDCEYEKSDLIYLWFTEGLLCDTGDSSFWESGKRCHNQLISRNLLEVSSRHYGDYYCTMPDMWRSFAELLGKGENFIMKKAEFSHSSKSSLKLRRLSVETTIVDPDFLKKENSLRTLVIRNNPMGDVLSDMLSSFPYLRMLDLYKSNINSLPDSFCDLVHLRYLNLEGSKLQNLPNSIGNLRKLVYLNLKNCEQLSHVPSSICDLLDLRFLSLYDSKVEVFPTGLRKLKKLVEFHGFTPYDNSNGFSSLEDLGTLDQILELSLCGLEKALDVTLAKKANLKDKVQLKHLQLRYSLTGLPTIEERKAAEDVLNELRPPPTLEFLMIDTFCGFQLPWLHVRTYLSELKNLKFLELHQCVCFSRLPSLGQLPNLEMLKITLAGSIKTIGREFLLDDSEDHTELSQSSILPFAQLAILEFNEVRHWVEWLWEEDQPAMPKLAQLTIDGCRKLPSLPTGLSYHATSLKRLQIRKCETIKYVEGLQSLQELVIVEGTNLKRISNLPKLSYLGIRDCPNLEILENLKPFYRMALHDIQMETLPEYLTTAMAKNLTIWCKNELSLKITSQRVGGTETEWKKFKHIPVVNIYSRDDSIIKENISIHHKCADP</sequence>
<feature type="domain" description="Disease resistance N-terminal" evidence="8">
    <location>
        <begin position="7"/>
        <end position="94"/>
    </location>
</feature>
<keyword evidence="5" id="KW-0611">Plant defense</keyword>
<name>A0AAV8GSB4_9POAL</name>
<dbReference type="InterPro" id="IPR055414">
    <property type="entry name" value="LRR_R13L4/SHOC2-like"/>
</dbReference>
<dbReference type="GO" id="GO:0006952">
    <property type="term" value="P:defense response"/>
    <property type="evidence" value="ECO:0007669"/>
    <property type="project" value="UniProtKB-KW"/>
</dbReference>
<feature type="domain" description="NB-ARC" evidence="7">
    <location>
        <begin position="182"/>
        <end position="351"/>
    </location>
</feature>
<dbReference type="InterPro" id="IPR042197">
    <property type="entry name" value="Apaf_helical"/>
</dbReference>